<feature type="domain" description="Major facilitator superfamily (MFS) profile" evidence="7">
    <location>
        <begin position="1"/>
        <end position="442"/>
    </location>
</feature>
<feature type="transmembrane region" description="Helical" evidence="6">
    <location>
        <begin position="52"/>
        <end position="74"/>
    </location>
</feature>
<keyword evidence="2 6" id="KW-0812">Transmembrane</keyword>
<keyword evidence="9" id="KW-1185">Reference proteome</keyword>
<evidence type="ECO:0000259" key="7">
    <source>
        <dbReference type="PROSITE" id="PS50850"/>
    </source>
</evidence>
<protein>
    <submittedName>
        <fullName evidence="8">Oxalate:formate antiporter</fullName>
    </submittedName>
</protein>
<dbReference type="InterPro" id="IPR050327">
    <property type="entry name" value="Proton-linked_MCT"/>
</dbReference>
<feature type="transmembrane region" description="Helical" evidence="6">
    <location>
        <begin position="414"/>
        <end position="433"/>
    </location>
</feature>
<keyword evidence="3 6" id="KW-1133">Transmembrane helix</keyword>
<dbReference type="InterPro" id="IPR020846">
    <property type="entry name" value="MFS_dom"/>
</dbReference>
<dbReference type="Proteomes" id="UP000194360">
    <property type="component" value="Unassembled WGS sequence"/>
</dbReference>
<dbReference type="RefSeq" id="WP_085913191.1">
    <property type="nucleotide sequence ID" value="NZ_AP018920.1"/>
</dbReference>
<dbReference type="CDD" id="cd17353">
    <property type="entry name" value="MFS_OFA_like"/>
    <property type="match status" value="1"/>
</dbReference>
<feature type="transmembrane region" description="Helical" evidence="6">
    <location>
        <begin position="247"/>
        <end position="265"/>
    </location>
</feature>
<evidence type="ECO:0000313" key="8">
    <source>
        <dbReference type="EMBL" id="OSY40132.1"/>
    </source>
</evidence>
<feature type="transmembrane region" description="Helical" evidence="6">
    <location>
        <begin position="186"/>
        <end position="208"/>
    </location>
</feature>
<comment type="caution">
    <text evidence="8">The sequence shown here is derived from an EMBL/GenBank/DDBJ whole genome shotgun (WGS) entry which is preliminary data.</text>
</comment>
<comment type="subcellular location">
    <subcellularLocation>
        <location evidence="1">Cell membrane</location>
        <topology evidence="1">Multi-pass membrane protein</topology>
    </subcellularLocation>
</comment>
<dbReference type="PANTHER" id="PTHR11360">
    <property type="entry name" value="MONOCARBOXYLATE TRANSPORTER"/>
    <property type="match status" value="1"/>
</dbReference>
<dbReference type="AlphaFoldDB" id="A0A1Y2MY77"/>
<feature type="transmembrane region" description="Helical" evidence="6">
    <location>
        <begin position="110"/>
        <end position="134"/>
    </location>
</feature>
<sequence>MTAGFLTRERIVAPPGWSRWLVPPAALSIHLAIGQAYAWSAFKAPLESGLDISGVASALPFTLAIIMLGLSSALFGTKVDANGPRWAMVVATTCFVSGFMISGIGLHLGWFWLVVLGYGFVGGIGLGVGYISPVSTLIKWFPDRPGLATGLAIMGFGGGALIASPLTASLLSTFGASGDTPSVPGIGNTFLAMGAIYLVFMSVGWLLIRVPAEGWAPAGWTPSQAKKSGMISAGQVSARNALRTPQFWLLWVVLCFNVTAGIGILERANPIFQDFFAETGTAETLAAAAVGFVSILSLANSLGRIAWSSLSDVLGRKNMYRIYLGVGALLYLLITLVPNQSRALFLVASVLILSFYGAGFATVPAYLRDLFGTYQVGAIHGRLLTAWSTAGVLGPLIVNAIADARIDAGVEGPGRYTTAFAIMIVLLVIAFVCNELIKPVDAKHHEPEPDAPADRAAAESKGAQS</sequence>
<evidence type="ECO:0000256" key="5">
    <source>
        <dbReference type="SAM" id="MobiDB-lite"/>
    </source>
</evidence>
<dbReference type="PANTHER" id="PTHR11360:SF317">
    <property type="entry name" value="MAJOR FACILITATOR SUPERFAMILY (MFS) PROFILE DOMAIN-CONTAINING PROTEIN-RELATED"/>
    <property type="match status" value="1"/>
</dbReference>
<evidence type="ECO:0000256" key="4">
    <source>
        <dbReference type="ARBA" id="ARBA00023136"/>
    </source>
</evidence>
<dbReference type="PROSITE" id="PS50850">
    <property type="entry name" value="MFS"/>
    <property type="match status" value="1"/>
</dbReference>
<feature type="transmembrane region" description="Helical" evidence="6">
    <location>
        <begin position="146"/>
        <end position="166"/>
    </location>
</feature>
<evidence type="ECO:0000256" key="1">
    <source>
        <dbReference type="ARBA" id="ARBA00004651"/>
    </source>
</evidence>
<feature type="transmembrane region" description="Helical" evidence="6">
    <location>
        <begin position="86"/>
        <end position="104"/>
    </location>
</feature>
<dbReference type="STRING" id="2074.BG845_02955"/>
<dbReference type="GO" id="GO:0022857">
    <property type="term" value="F:transmembrane transporter activity"/>
    <property type="evidence" value="ECO:0007669"/>
    <property type="project" value="InterPro"/>
</dbReference>
<evidence type="ECO:0000256" key="6">
    <source>
        <dbReference type="SAM" id="Phobius"/>
    </source>
</evidence>
<dbReference type="Pfam" id="PF07690">
    <property type="entry name" value="MFS_1"/>
    <property type="match status" value="1"/>
</dbReference>
<evidence type="ECO:0000256" key="3">
    <source>
        <dbReference type="ARBA" id="ARBA00022989"/>
    </source>
</evidence>
<dbReference type="SUPFAM" id="SSF103473">
    <property type="entry name" value="MFS general substrate transporter"/>
    <property type="match status" value="1"/>
</dbReference>
<feature type="transmembrane region" description="Helical" evidence="6">
    <location>
        <begin position="285"/>
        <end position="307"/>
    </location>
</feature>
<dbReference type="InterPro" id="IPR036259">
    <property type="entry name" value="MFS_trans_sf"/>
</dbReference>
<evidence type="ECO:0000313" key="9">
    <source>
        <dbReference type="Proteomes" id="UP000194360"/>
    </source>
</evidence>
<dbReference type="EMBL" id="MIGB01000014">
    <property type="protein sequence ID" value="OSY40132.1"/>
    <property type="molecule type" value="Genomic_DNA"/>
</dbReference>
<feature type="region of interest" description="Disordered" evidence="5">
    <location>
        <begin position="443"/>
        <end position="465"/>
    </location>
</feature>
<proteinExistence type="predicted"/>
<dbReference type="GO" id="GO:0005886">
    <property type="term" value="C:plasma membrane"/>
    <property type="evidence" value="ECO:0007669"/>
    <property type="project" value="UniProtKB-SubCell"/>
</dbReference>
<feature type="transmembrane region" description="Helical" evidence="6">
    <location>
        <begin position="319"/>
        <end position="337"/>
    </location>
</feature>
<feature type="transmembrane region" description="Helical" evidence="6">
    <location>
        <begin position="379"/>
        <end position="402"/>
    </location>
</feature>
<feature type="compositionally biased region" description="Basic and acidic residues" evidence="5">
    <location>
        <begin position="443"/>
        <end position="458"/>
    </location>
</feature>
<keyword evidence="4 6" id="KW-0472">Membrane</keyword>
<dbReference type="OrthoDB" id="9793415at2"/>
<dbReference type="Gene3D" id="1.20.1250.20">
    <property type="entry name" value="MFS general substrate transporter like domains"/>
    <property type="match status" value="2"/>
</dbReference>
<organism evidence="8 9">
    <name type="scientific">Pseudonocardia autotrophica</name>
    <name type="common">Amycolata autotrophica</name>
    <name type="synonym">Nocardia autotrophica</name>
    <dbReference type="NCBI Taxonomy" id="2074"/>
    <lineage>
        <taxon>Bacteria</taxon>
        <taxon>Bacillati</taxon>
        <taxon>Actinomycetota</taxon>
        <taxon>Actinomycetes</taxon>
        <taxon>Pseudonocardiales</taxon>
        <taxon>Pseudonocardiaceae</taxon>
        <taxon>Pseudonocardia</taxon>
    </lineage>
</organism>
<feature type="transmembrane region" description="Helical" evidence="6">
    <location>
        <begin position="20"/>
        <end position="40"/>
    </location>
</feature>
<name>A0A1Y2MY77_PSEAH</name>
<evidence type="ECO:0000256" key="2">
    <source>
        <dbReference type="ARBA" id="ARBA00022692"/>
    </source>
</evidence>
<accession>A0A1Y2MY77</accession>
<feature type="transmembrane region" description="Helical" evidence="6">
    <location>
        <begin position="343"/>
        <end position="367"/>
    </location>
</feature>
<reference evidence="8 9" key="1">
    <citation type="submission" date="2016-09" db="EMBL/GenBank/DDBJ databases">
        <title>Pseudonocardia autotrophica DSM535, a candidate organism with high potential of specific P450 cytochromes.</title>
        <authorList>
            <person name="Grumaz C."/>
            <person name="Vainshtein Y."/>
            <person name="Kirstahler P."/>
            <person name="Sohn K."/>
        </authorList>
    </citation>
    <scope>NUCLEOTIDE SEQUENCE [LARGE SCALE GENOMIC DNA]</scope>
    <source>
        <strain evidence="8 9">DSM 535</strain>
    </source>
</reference>
<gene>
    <name evidence="8" type="primary">oxlT_1</name>
    <name evidence="8" type="ORF">BG845_02955</name>
</gene>
<dbReference type="InterPro" id="IPR011701">
    <property type="entry name" value="MFS"/>
</dbReference>